<keyword evidence="4" id="KW-0963">Cytoplasm</keyword>
<evidence type="ECO:0000313" key="8">
    <source>
        <dbReference type="Proteomes" id="UP000439903"/>
    </source>
</evidence>
<evidence type="ECO:0000256" key="3">
    <source>
        <dbReference type="ARBA" id="ARBA00022448"/>
    </source>
</evidence>
<comment type="subcellular location">
    <subcellularLocation>
        <location evidence="2">Cytoplasm</location>
    </subcellularLocation>
    <subcellularLocation>
        <location evidence="1">Nucleus</location>
    </subcellularLocation>
</comment>
<dbReference type="InterPro" id="IPR022784">
    <property type="entry name" value="Ribosome_bgen_Alb1"/>
</dbReference>
<evidence type="ECO:0000256" key="1">
    <source>
        <dbReference type="ARBA" id="ARBA00004123"/>
    </source>
</evidence>
<keyword evidence="3" id="KW-0813">Transport</keyword>
<evidence type="ECO:0000256" key="4">
    <source>
        <dbReference type="ARBA" id="ARBA00022490"/>
    </source>
</evidence>
<accession>A0A8H3X3L0</accession>
<evidence type="ECO:0000256" key="6">
    <source>
        <dbReference type="ARBA" id="ARBA00023242"/>
    </source>
</evidence>
<sequence length="123" mass="13884">MGKPKRNKMQIDKPLTANNVVVDSWSFQIDSTSPDHPMSSQPLVANDIIPSPQVNLSRKILGADTILRKIKKKTSNKHLTAKAKRRQKKGLSKALMNIEKTEVKIAKMTDRISLKKKIKNIWG</sequence>
<comment type="caution">
    <text evidence="7">The sequence shown here is derived from an EMBL/GenBank/DDBJ whole genome shotgun (WGS) entry which is preliminary data.</text>
</comment>
<proteinExistence type="predicted"/>
<evidence type="ECO:0000256" key="5">
    <source>
        <dbReference type="ARBA" id="ARBA00022517"/>
    </source>
</evidence>
<dbReference type="Pfam" id="PF09135">
    <property type="entry name" value="Alb1"/>
    <property type="match status" value="1"/>
</dbReference>
<reference evidence="7 8" key="1">
    <citation type="journal article" date="2019" name="Environ. Microbiol.">
        <title>At the nexus of three kingdoms: the genome of the mycorrhizal fungus Gigaspora margarita provides insights into plant, endobacterial and fungal interactions.</title>
        <authorList>
            <person name="Venice F."/>
            <person name="Ghignone S."/>
            <person name="Salvioli di Fossalunga A."/>
            <person name="Amselem J."/>
            <person name="Novero M."/>
            <person name="Xianan X."/>
            <person name="Sedzielewska Toro K."/>
            <person name="Morin E."/>
            <person name="Lipzen A."/>
            <person name="Grigoriev I.V."/>
            <person name="Henrissat B."/>
            <person name="Martin F.M."/>
            <person name="Bonfante P."/>
        </authorList>
    </citation>
    <scope>NUCLEOTIDE SEQUENCE [LARGE SCALE GENOMIC DNA]</scope>
    <source>
        <strain evidence="7 8">BEG34</strain>
    </source>
</reference>
<keyword evidence="5" id="KW-0690">Ribosome biogenesis</keyword>
<dbReference type="EMBL" id="WTPW01001886">
    <property type="protein sequence ID" value="KAF0408999.1"/>
    <property type="molecule type" value="Genomic_DNA"/>
</dbReference>
<dbReference type="AlphaFoldDB" id="A0A8H3X3L0"/>
<protein>
    <submittedName>
        <fullName evidence="7">Uncharacterized protein</fullName>
    </submittedName>
</protein>
<dbReference type="OrthoDB" id="2418589at2759"/>
<dbReference type="Proteomes" id="UP000439903">
    <property type="component" value="Unassembled WGS sequence"/>
</dbReference>
<dbReference type="GO" id="GO:0005737">
    <property type="term" value="C:cytoplasm"/>
    <property type="evidence" value="ECO:0007669"/>
    <property type="project" value="UniProtKB-SubCell"/>
</dbReference>
<keyword evidence="8" id="KW-1185">Reference proteome</keyword>
<organism evidence="7 8">
    <name type="scientific">Gigaspora margarita</name>
    <dbReference type="NCBI Taxonomy" id="4874"/>
    <lineage>
        <taxon>Eukaryota</taxon>
        <taxon>Fungi</taxon>
        <taxon>Fungi incertae sedis</taxon>
        <taxon>Mucoromycota</taxon>
        <taxon>Glomeromycotina</taxon>
        <taxon>Glomeromycetes</taxon>
        <taxon>Diversisporales</taxon>
        <taxon>Gigasporaceae</taxon>
        <taxon>Gigaspora</taxon>
    </lineage>
</organism>
<keyword evidence="6" id="KW-0539">Nucleus</keyword>
<evidence type="ECO:0000313" key="7">
    <source>
        <dbReference type="EMBL" id="KAF0408999.1"/>
    </source>
</evidence>
<dbReference type="GO" id="GO:0042254">
    <property type="term" value="P:ribosome biogenesis"/>
    <property type="evidence" value="ECO:0007669"/>
    <property type="project" value="UniProtKB-KW"/>
</dbReference>
<name>A0A8H3X3L0_GIGMA</name>
<gene>
    <name evidence="7" type="ORF">F8M41_008416</name>
</gene>
<dbReference type="GO" id="GO:0005634">
    <property type="term" value="C:nucleus"/>
    <property type="evidence" value="ECO:0007669"/>
    <property type="project" value="UniProtKB-SubCell"/>
</dbReference>
<evidence type="ECO:0000256" key="2">
    <source>
        <dbReference type="ARBA" id="ARBA00004496"/>
    </source>
</evidence>